<evidence type="ECO:0000256" key="3">
    <source>
        <dbReference type="ARBA" id="ARBA00022964"/>
    </source>
</evidence>
<keyword evidence="2" id="KW-0479">Metal-binding</keyword>
<keyword evidence="5" id="KW-0408">Iron</keyword>
<dbReference type="PANTHER" id="PTHR30468:SF1">
    <property type="entry name" value="ALPHA-KETOGLUTARATE-DEPENDENT SULFONATE DIOXYGENASE"/>
    <property type="match status" value="1"/>
</dbReference>
<dbReference type="InterPro" id="IPR051323">
    <property type="entry name" value="AtsK-like"/>
</dbReference>
<gene>
    <name evidence="7" type="ORF">FEHR0123_LOCUS2448</name>
</gene>
<evidence type="ECO:0000256" key="4">
    <source>
        <dbReference type="ARBA" id="ARBA00023002"/>
    </source>
</evidence>
<evidence type="ECO:0000256" key="5">
    <source>
        <dbReference type="ARBA" id="ARBA00023004"/>
    </source>
</evidence>
<feature type="domain" description="TauD/TfdA-like" evidence="6">
    <location>
        <begin position="10"/>
        <end position="254"/>
    </location>
</feature>
<sequence>MEVIRQASHEAGGILVFPNQNKLDTPKQIQFARKFGIIEPHAVANSTVSNCPECLEIIREPQANVVFGENWHSDNSFMEQTCSYSILRGTDVMPKRGSNDTLFSSTEAAFDALSPTMQNLLYGLKAYHSAGKAYGVKTGRATNTRAAMEATGKMRFNDHAPILKKDFLHPVITVHPDTGRKSIFVSPTFTTRIDGMTREESDMLLGFLYEHIAKPEFCARVSWSKYQVTMWDNRSLSHKGVADDVSERRIVHRVSLRGSRPRSVFDIGEPETVPYEEVDYSHPTQPATVTVGIDIPQMQQQAAR</sequence>
<dbReference type="GO" id="GO:0016706">
    <property type="term" value="F:2-oxoglutarate-dependent dioxygenase activity"/>
    <property type="evidence" value="ECO:0007669"/>
    <property type="project" value="TreeGrafter"/>
</dbReference>
<evidence type="ECO:0000256" key="2">
    <source>
        <dbReference type="ARBA" id="ARBA00022723"/>
    </source>
</evidence>
<name>A0A7S3MM38_9SPIT</name>
<evidence type="ECO:0000259" key="6">
    <source>
        <dbReference type="Pfam" id="PF02668"/>
    </source>
</evidence>
<keyword evidence="4" id="KW-0560">Oxidoreductase</keyword>
<dbReference type="InterPro" id="IPR003819">
    <property type="entry name" value="TauD/TfdA-like"/>
</dbReference>
<dbReference type="SUPFAM" id="SSF51197">
    <property type="entry name" value="Clavaminate synthase-like"/>
    <property type="match status" value="1"/>
</dbReference>
<dbReference type="GO" id="GO:0046872">
    <property type="term" value="F:metal ion binding"/>
    <property type="evidence" value="ECO:0007669"/>
    <property type="project" value="UniProtKB-KW"/>
</dbReference>
<dbReference type="InterPro" id="IPR042098">
    <property type="entry name" value="TauD-like_sf"/>
</dbReference>
<proteinExistence type="inferred from homology"/>
<dbReference type="EMBL" id="HBIE01007619">
    <property type="protein sequence ID" value="CAE0307541.1"/>
    <property type="molecule type" value="Transcribed_RNA"/>
</dbReference>
<keyword evidence="3" id="KW-0223">Dioxygenase</keyword>
<dbReference type="PANTHER" id="PTHR30468">
    <property type="entry name" value="ALPHA-KETOGLUTARATE-DEPENDENT SULFONATE DIOXYGENASE"/>
    <property type="match status" value="1"/>
</dbReference>
<evidence type="ECO:0000256" key="1">
    <source>
        <dbReference type="ARBA" id="ARBA00005896"/>
    </source>
</evidence>
<comment type="similarity">
    <text evidence="1">Belongs to the TfdA dioxygenase family.</text>
</comment>
<accession>A0A7S3MM38</accession>
<dbReference type="AlphaFoldDB" id="A0A7S3MM38"/>
<dbReference type="GO" id="GO:0005737">
    <property type="term" value="C:cytoplasm"/>
    <property type="evidence" value="ECO:0007669"/>
    <property type="project" value="TreeGrafter"/>
</dbReference>
<dbReference type="Pfam" id="PF02668">
    <property type="entry name" value="TauD"/>
    <property type="match status" value="1"/>
</dbReference>
<organism evidence="7">
    <name type="scientific">Favella ehrenbergii</name>
    <dbReference type="NCBI Taxonomy" id="182087"/>
    <lineage>
        <taxon>Eukaryota</taxon>
        <taxon>Sar</taxon>
        <taxon>Alveolata</taxon>
        <taxon>Ciliophora</taxon>
        <taxon>Intramacronucleata</taxon>
        <taxon>Spirotrichea</taxon>
        <taxon>Choreotrichia</taxon>
        <taxon>Tintinnida</taxon>
        <taxon>Xystonellidae</taxon>
        <taxon>Favella</taxon>
    </lineage>
</organism>
<protein>
    <recommendedName>
        <fullName evidence="6">TauD/TfdA-like domain-containing protein</fullName>
    </recommendedName>
</protein>
<dbReference type="Gene3D" id="3.60.130.10">
    <property type="entry name" value="Clavaminate synthase-like"/>
    <property type="match status" value="1"/>
</dbReference>
<reference evidence="7" key="1">
    <citation type="submission" date="2021-01" db="EMBL/GenBank/DDBJ databases">
        <authorList>
            <person name="Corre E."/>
            <person name="Pelletier E."/>
            <person name="Niang G."/>
            <person name="Scheremetjew M."/>
            <person name="Finn R."/>
            <person name="Kale V."/>
            <person name="Holt S."/>
            <person name="Cochrane G."/>
            <person name="Meng A."/>
            <person name="Brown T."/>
            <person name="Cohen L."/>
        </authorList>
    </citation>
    <scope>NUCLEOTIDE SEQUENCE</scope>
    <source>
        <strain evidence="7">Fehren 1</strain>
    </source>
</reference>
<evidence type="ECO:0000313" key="7">
    <source>
        <dbReference type="EMBL" id="CAE0307541.1"/>
    </source>
</evidence>